<feature type="region of interest" description="Disordered" evidence="7">
    <location>
        <begin position="192"/>
        <end position="222"/>
    </location>
</feature>
<evidence type="ECO:0000256" key="6">
    <source>
        <dbReference type="ARBA" id="ARBA00023306"/>
    </source>
</evidence>
<evidence type="ECO:0000313" key="8">
    <source>
        <dbReference type="EMBL" id="WTU39171.1"/>
    </source>
</evidence>
<keyword evidence="5" id="KW-0717">Septation</keyword>
<evidence type="ECO:0000256" key="5">
    <source>
        <dbReference type="ARBA" id="ARBA00023210"/>
    </source>
</evidence>
<comment type="subcellular location">
    <subcellularLocation>
        <location evidence="1">Cell septum</location>
    </subcellularLocation>
</comment>
<name>A0AAU2GTP6_9ACTN</name>
<organism evidence="8">
    <name type="scientific">Streptomyces sp. NBC_00060</name>
    <dbReference type="NCBI Taxonomy" id="2975636"/>
    <lineage>
        <taxon>Bacteria</taxon>
        <taxon>Bacillati</taxon>
        <taxon>Actinomycetota</taxon>
        <taxon>Actinomycetes</taxon>
        <taxon>Kitasatosporales</taxon>
        <taxon>Streptomycetaceae</taxon>
        <taxon>Streptomyces</taxon>
    </lineage>
</organism>
<evidence type="ECO:0000256" key="1">
    <source>
        <dbReference type="ARBA" id="ARBA00004431"/>
    </source>
</evidence>
<comment type="similarity">
    <text evidence="2">Belongs to the SsgA family.</text>
</comment>
<dbReference type="GO" id="GO:0000917">
    <property type="term" value="P:division septum assembly"/>
    <property type="evidence" value="ECO:0007669"/>
    <property type="project" value="UniProtKB-KW"/>
</dbReference>
<dbReference type="InterPro" id="IPR006776">
    <property type="entry name" value="SsgB"/>
</dbReference>
<evidence type="ECO:0000256" key="7">
    <source>
        <dbReference type="SAM" id="MobiDB-lite"/>
    </source>
</evidence>
<gene>
    <name evidence="8" type="ORF">OHV25_06065</name>
</gene>
<keyword evidence="6" id="KW-0131">Cell cycle</keyword>
<evidence type="ECO:0000256" key="3">
    <source>
        <dbReference type="ARBA" id="ARBA00022618"/>
    </source>
</evidence>
<protein>
    <submittedName>
        <fullName evidence="8">SsgA family sporulation/cell division regulator</fullName>
    </submittedName>
</protein>
<keyword evidence="4" id="KW-0749">Sporulation</keyword>
<accession>A0AAU2GTP6</accession>
<reference evidence="8" key="1">
    <citation type="submission" date="2022-10" db="EMBL/GenBank/DDBJ databases">
        <title>The complete genomes of actinobacterial strains from the NBC collection.</title>
        <authorList>
            <person name="Joergensen T.S."/>
            <person name="Alvarez Arevalo M."/>
            <person name="Sterndorff E.B."/>
            <person name="Faurdal D."/>
            <person name="Vuksanovic O."/>
            <person name="Mourched A.-S."/>
            <person name="Charusanti P."/>
            <person name="Shaw S."/>
            <person name="Blin K."/>
            <person name="Weber T."/>
        </authorList>
    </citation>
    <scope>NUCLEOTIDE SEQUENCE</scope>
    <source>
        <strain evidence="8">NBC_00060</strain>
    </source>
</reference>
<proteinExistence type="inferred from homology"/>
<dbReference type="GO" id="GO:0030435">
    <property type="term" value="P:sporulation resulting in formation of a cellular spore"/>
    <property type="evidence" value="ECO:0007669"/>
    <property type="project" value="UniProtKB-KW"/>
</dbReference>
<dbReference type="GO" id="GO:0030428">
    <property type="term" value="C:cell septum"/>
    <property type="evidence" value="ECO:0007669"/>
    <property type="project" value="UniProtKB-SubCell"/>
</dbReference>
<dbReference type="InterPro" id="IPR038658">
    <property type="entry name" value="SsgB_sf"/>
</dbReference>
<sequence>MTHDVTRTIGMNVVTPETNGVHVPVEGTFRYTPALPFETELKISFQGQEITTWVFARSLLIQGSWKPTGDGDVRVRPATADHGGKPFRSRIHIDLRSHVSCRLTLPFHDLKAWLDETRRVVPYGMESPYFDIDRHLAALFQADEEEASTEGPPGPEEGEIPGTGELRIPARDVARRIGEAIRGARFARLLTAQQAVHTRPPSNREIRPQPSTSDQRLWLPPN</sequence>
<evidence type="ECO:0000256" key="4">
    <source>
        <dbReference type="ARBA" id="ARBA00022969"/>
    </source>
</evidence>
<keyword evidence="3" id="KW-0132">Cell division</keyword>
<evidence type="ECO:0000256" key="2">
    <source>
        <dbReference type="ARBA" id="ARBA00009323"/>
    </source>
</evidence>
<feature type="region of interest" description="Disordered" evidence="7">
    <location>
        <begin position="143"/>
        <end position="166"/>
    </location>
</feature>
<dbReference type="Pfam" id="PF04686">
    <property type="entry name" value="SsgA"/>
    <property type="match status" value="1"/>
</dbReference>
<dbReference type="AlphaFoldDB" id="A0AAU2GTP6"/>
<dbReference type="Gene3D" id="2.30.31.20">
    <property type="entry name" value="Sporulation-specific cell division protein SsgB"/>
    <property type="match status" value="1"/>
</dbReference>
<dbReference type="EMBL" id="CP108253">
    <property type="protein sequence ID" value="WTU39171.1"/>
    <property type="molecule type" value="Genomic_DNA"/>
</dbReference>